<accession>A0A218YTZ3</accession>
<dbReference type="PANTHER" id="PTHR42813:SF3">
    <property type="entry name" value="GLUTATHIONE-INDEPENDENT FORMALDEHYDE DEHYDROGENASE"/>
    <property type="match status" value="1"/>
</dbReference>
<dbReference type="InParanoid" id="A0A218YTZ3"/>
<dbReference type="Gene3D" id="3.90.180.10">
    <property type="entry name" value="Medium-chain alcohol dehydrogenases, catalytic domain"/>
    <property type="match status" value="1"/>
</dbReference>
<comment type="similarity">
    <text evidence="2">Belongs to the zinc-containing alcohol dehydrogenase family.</text>
</comment>
<dbReference type="EMBL" id="MZNU01000423">
    <property type="protein sequence ID" value="OWO97840.1"/>
    <property type="molecule type" value="Genomic_DNA"/>
</dbReference>
<dbReference type="GO" id="GO:0046872">
    <property type="term" value="F:metal ion binding"/>
    <property type="evidence" value="ECO:0007669"/>
    <property type="project" value="UniProtKB-KW"/>
</dbReference>
<dbReference type="InterPro" id="IPR011032">
    <property type="entry name" value="GroES-like_sf"/>
</dbReference>
<dbReference type="Pfam" id="PF08240">
    <property type="entry name" value="ADH_N"/>
    <property type="match status" value="1"/>
</dbReference>
<keyword evidence="8" id="KW-1185">Reference proteome</keyword>
<reference evidence="7 8" key="1">
    <citation type="submission" date="2017-04" db="EMBL/GenBank/DDBJ databases">
        <title>Draft genome sequence of Marssonina coronaria NL1: causal agent of apple blotch.</title>
        <authorList>
            <person name="Cheng Q."/>
        </authorList>
    </citation>
    <scope>NUCLEOTIDE SEQUENCE [LARGE SCALE GENOMIC DNA]</scope>
    <source>
        <strain evidence="7 8">NL1</strain>
    </source>
</reference>
<evidence type="ECO:0000256" key="1">
    <source>
        <dbReference type="ARBA" id="ARBA00001947"/>
    </source>
</evidence>
<feature type="domain" description="Alcohol dehydrogenase-like N-terminal" evidence="6">
    <location>
        <begin position="53"/>
        <end position="134"/>
    </location>
</feature>
<keyword evidence="3" id="KW-0479">Metal-binding</keyword>
<evidence type="ECO:0000256" key="2">
    <source>
        <dbReference type="ARBA" id="ARBA00008072"/>
    </source>
</evidence>
<evidence type="ECO:0000256" key="3">
    <source>
        <dbReference type="ARBA" id="ARBA00022723"/>
    </source>
</evidence>
<protein>
    <submittedName>
        <fullName evidence="7">Glutathione-independent formaldehyde dehydrogenase</fullName>
    </submittedName>
</protein>
<proteinExistence type="inferred from homology"/>
<dbReference type="Proteomes" id="UP000242519">
    <property type="component" value="Unassembled WGS sequence"/>
</dbReference>
<evidence type="ECO:0000313" key="8">
    <source>
        <dbReference type="Proteomes" id="UP000242519"/>
    </source>
</evidence>
<dbReference type="STRING" id="503106.A0A218YTZ3"/>
<organism evidence="7 8">
    <name type="scientific">Diplocarpon coronariae</name>
    <dbReference type="NCBI Taxonomy" id="2795749"/>
    <lineage>
        <taxon>Eukaryota</taxon>
        <taxon>Fungi</taxon>
        <taxon>Dikarya</taxon>
        <taxon>Ascomycota</taxon>
        <taxon>Pezizomycotina</taxon>
        <taxon>Leotiomycetes</taxon>
        <taxon>Helotiales</taxon>
        <taxon>Drepanopezizaceae</taxon>
        <taxon>Diplocarpon</taxon>
    </lineage>
</organism>
<dbReference type="SUPFAM" id="SSF51735">
    <property type="entry name" value="NAD(P)-binding Rossmann-fold domains"/>
    <property type="match status" value="1"/>
</dbReference>
<evidence type="ECO:0000256" key="4">
    <source>
        <dbReference type="ARBA" id="ARBA00022833"/>
    </source>
</evidence>
<sequence>MYCRLESIFWRYRASDGTQGTANVSSGTTDTSMLLESFQVTVEERPLPKLEHPADALMKGTTAAICCSDLHMYQGRTAAQGGLCFGPAIMEIAIEAGAGLSLLKKGERVAMPFNVTDGRCRNCEEARAAFCTGLNPYILISSAALPIQRPSWLGEFSDFAGGARGDVATGPYQAGTVNEADFILRADISPAGWPGVVLVGFRPGESIGVFGAGSVGLVAANGAVLRGASQVYVVDLVPGCLAATEKTGCVAVDVGTVDGVQDIIQRNGGLADRSVDAAGSQASAQDGTRVAPSIVLENCIRVTRPTGSIGAPGLEGRSDPGDSSWWFRSRALVASSSHRPTSTSQDWRLICKGLTIGTGQCNVKADHRYLRDMSISGRAKPSFVVSHGFAMDEAPAAYTKFDRREDGGIRRCRFILTVAFERTIEQAGRP</sequence>
<dbReference type="Gene3D" id="3.40.50.720">
    <property type="entry name" value="NAD(P)-binding Rossmann-like Domain"/>
    <property type="match status" value="1"/>
</dbReference>
<keyword evidence="4" id="KW-0862">Zinc</keyword>
<dbReference type="InterPro" id="IPR013154">
    <property type="entry name" value="ADH-like_N"/>
</dbReference>
<comment type="cofactor">
    <cofactor evidence="1">
        <name>Zn(2+)</name>
        <dbReference type="ChEBI" id="CHEBI:29105"/>
    </cofactor>
</comment>
<dbReference type="OrthoDB" id="3941538at2759"/>
<dbReference type="SUPFAM" id="SSF50129">
    <property type="entry name" value="GroES-like"/>
    <property type="match status" value="1"/>
</dbReference>
<dbReference type="InterPro" id="IPR036291">
    <property type="entry name" value="NAD(P)-bd_dom_sf"/>
</dbReference>
<comment type="caution">
    <text evidence="7">The sequence shown here is derived from an EMBL/GenBank/DDBJ whole genome shotgun (WGS) entry which is preliminary data.</text>
</comment>
<name>A0A218YTZ3_9HELO</name>
<keyword evidence="5" id="KW-0520">NAD</keyword>
<evidence type="ECO:0000256" key="5">
    <source>
        <dbReference type="ARBA" id="ARBA00023027"/>
    </source>
</evidence>
<dbReference type="PANTHER" id="PTHR42813">
    <property type="entry name" value="ZINC-TYPE ALCOHOL DEHYDROGENASE-LIKE"/>
    <property type="match status" value="1"/>
</dbReference>
<gene>
    <name evidence="7" type="ORF">B2J93_9425</name>
</gene>
<evidence type="ECO:0000259" key="6">
    <source>
        <dbReference type="Pfam" id="PF08240"/>
    </source>
</evidence>
<dbReference type="AlphaFoldDB" id="A0A218YTZ3"/>
<evidence type="ECO:0000313" key="7">
    <source>
        <dbReference type="EMBL" id="OWO97840.1"/>
    </source>
</evidence>